<reference evidence="8" key="1">
    <citation type="submission" date="2020-11" db="EMBL/GenBank/DDBJ databases">
        <authorList>
            <person name="Tran Van P."/>
        </authorList>
    </citation>
    <scope>NUCLEOTIDE SEQUENCE</scope>
</reference>
<dbReference type="Proteomes" id="UP000728032">
    <property type="component" value="Unassembled WGS sequence"/>
</dbReference>
<evidence type="ECO:0000256" key="2">
    <source>
        <dbReference type="ARBA" id="ARBA00010617"/>
    </source>
</evidence>
<dbReference type="GO" id="GO:0016705">
    <property type="term" value="F:oxidoreductase activity, acting on paired donors, with incorporation or reduction of molecular oxygen"/>
    <property type="evidence" value="ECO:0007669"/>
    <property type="project" value="InterPro"/>
</dbReference>
<dbReference type="GO" id="GO:0020037">
    <property type="term" value="F:heme binding"/>
    <property type="evidence" value="ECO:0007669"/>
    <property type="project" value="InterPro"/>
</dbReference>
<comment type="cofactor">
    <cofactor evidence="1">
        <name>heme</name>
        <dbReference type="ChEBI" id="CHEBI:30413"/>
    </cofactor>
</comment>
<evidence type="ECO:0000256" key="6">
    <source>
        <dbReference type="ARBA" id="ARBA00023004"/>
    </source>
</evidence>
<keyword evidence="9" id="KW-1185">Reference proteome</keyword>
<dbReference type="EMBL" id="OC917397">
    <property type="protein sequence ID" value="CAD7646946.1"/>
    <property type="molecule type" value="Genomic_DNA"/>
</dbReference>
<evidence type="ECO:0000256" key="3">
    <source>
        <dbReference type="ARBA" id="ARBA00022617"/>
    </source>
</evidence>
<dbReference type="InterPro" id="IPR050479">
    <property type="entry name" value="CYP11_CYP27_families"/>
</dbReference>
<keyword evidence="7" id="KW-0503">Monooxygenase</keyword>
<evidence type="ECO:0000256" key="5">
    <source>
        <dbReference type="ARBA" id="ARBA00023002"/>
    </source>
</evidence>
<name>A0A7R9LSD2_9ACAR</name>
<dbReference type="Pfam" id="PF00067">
    <property type="entry name" value="p450"/>
    <property type="match status" value="1"/>
</dbReference>
<dbReference type="PANTHER" id="PTHR24279">
    <property type="entry name" value="CYTOCHROME P450"/>
    <property type="match status" value="1"/>
</dbReference>
<keyword evidence="4" id="KW-0479">Metal-binding</keyword>
<keyword evidence="3" id="KW-0349">Heme</keyword>
<dbReference type="OrthoDB" id="3945418at2759"/>
<dbReference type="PRINTS" id="PR00463">
    <property type="entry name" value="EP450I"/>
</dbReference>
<dbReference type="GO" id="GO:0004497">
    <property type="term" value="F:monooxygenase activity"/>
    <property type="evidence" value="ECO:0007669"/>
    <property type="project" value="UniProtKB-KW"/>
</dbReference>
<evidence type="ECO:0000256" key="7">
    <source>
        <dbReference type="ARBA" id="ARBA00023033"/>
    </source>
</evidence>
<dbReference type="SUPFAM" id="SSF48264">
    <property type="entry name" value="Cytochrome P450"/>
    <property type="match status" value="1"/>
</dbReference>
<dbReference type="InterPro" id="IPR036396">
    <property type="entry name" value="Cyt_P450_sf"/>
</dbReference>
<proteinExistence type="inferred from homology"/>
<evidence type="ECO:0000313" key="8">
    <source>
        <dbReference type="EMBL" id="CAD7646946.1"/>
    </source>
</evidence>
<dbReference type="InterPro" id="IPR002401">
    <property type="entry name" value="Cyt_P450_E_grp-I"/>
</dbReference>
<evidence type="ECO:0000256" key="4">
    <source>
        <dbReference type="ARBA" id="ARBA00022723"/>
    </source>
</evidence>
<dbReference type="AlphaFoldDB" id="A0A7R9LSD2"/>
<evidence type="ECO:0000256" key="1">
    <source>
        <dbReference type="ARBA" id="ARBA00001971"/>
    </source>
</evidence>
<dbReference type="Gene3D" id="1.10.630.10">
    <property type="entry name" value="Cytochrome P450"/>
    <property type="match status" value="1"/>
</dbReference>
<dbReference type="GO" id="GO:0005506">
    <property type="term" value="F:iron ion binding"/>
    <property type="evidence" value="ECO:0007669"/>
    <property type="project" value="InterPro"/>
</dbReference>
<organism evidence="8">
    <name type="scientific">Oppiella nova</name>
    <dbReference type="NCBI Taxonomy" id="334625"/>
    <lineage>
        <taxon>Eukaryota</taxon>
        <taxon>Metazoa</taxon>
        <taxon>Ecdysozoa</taxon>
        <taxon>Arthropoda</taxon>
        <taxon>Chelicerata</taxon>
        <taxon>Arachnida</taxon>
        <taxon>Acari</taxon>
        <taxon>Acariformes</taxon>
        <taxon>Sarcoptiformes</taxon>
        <taxon>Oribatida</taxon>
        <taxon>Brachypylina</taxon>
        <taxon>Oppioidea</taxon>
        <taxon>Oppiidae</taxon>
        <taxon>Oppiella</taxon>
    </lineage>
</organism>
<gene>
    <name evidence="8" type="ORF">ONB1V03_LOCUS5999</name>
</gene>
<evidence type="ECO:0000313" key="9">
    <source>
        <dbReference type="Proteomes" id="UP000728032"/>
    </source>
</evidence>
<dbReference type="EMBL" id="CAJPVJ010002572">
    <property type="protein sequence ID" value="CAG2166477.1"/>
    <property type="molecule type" value="Genomic_DNA"/>
</dbReference>
<keyword evidence="6" id="KW-0408">Iron</keyword>
<keyword evidence="5" id="KW-0560">Oxidoreductase</keyword>
<dbReference type="PRINTS" id="PR00385">
    <property type="entry name" value="P450"/>
</dbReference>
<dbReference type="InterPro" id="IPR001128">
    <property type="entry name" value="Cyt_P450"/>
</dbReference>
<dbReference type="PANTHER" id="PTHR24279:SF120">
    <property type="entry name" value="CYTOCHROME P450"/>
    <property type="match status" value="1"/>
</dbReference>
<feature type="non-terminal residue" evidence="8">
    <location>
        <position position="1"/>
    </location>
</feature>
<comment type="similarity">
    <text evidence="2">Belongs to the cytochrome P450 family.</text>
</comment>
<evidence type="ECO:0008006" key="10">
    <source>
        <dbReference type="Google" id="ProtNLM"/>
    </source>
</evidence>
<sequence length="230" mass="25216">MTALGTMIFGRRLGCVAMDVRAHGTGGSDGSGGCADDNHRPMANIHEFVHCVQQIFVESANMQLIPPKLANRLNLPVWQRFVGAAGKALTLARSYVNDNVEEMKRRQTNGQCDGMGGQGIIRELLEEGSIDQEEIVRIIVDLFIAAADTTSHATQWALYLLSRNPKCQQKMLDEVNGVTGGQLLEETHLPQLSYVKGVIKEALRLYPVAPFLSRYLSQDMELSGYGIPSG</sequence>
<accession>A0A7R9LSD2</accession>
<protein>
    <recommendedName>
        <fullName evidence="10">Cytochrome P450</fullName>
    </recommendedName>
</protein>